<dbReference type="SMART" id="SM00031">
    <property type="entry name" value="DED"/>
    <property type="match status" value="1"/>
</dbReference>
<name>A0A7D9L0N6_PARCT</name>
<comment type="caution">
    <text evidence="1">The sequence shown here is derived from an EMBL/GenBank/DDBJ whole genome shotgun (WGS) entry which is preliminary data.</text>
</comment>
<dbReference type="InterPro" id="IPR011029">
    <property type="entry name" value="DEATH-like_dom_sf"/>
</dbReference>
<dbReference type="PANTHER" id="PTHR48169">
    <property type="entry name" value="DED DOMAIN-CONTAINING PROTEIN"/>
    <property type="match status" value="1"/>
</dbReference>
<organism evidence="1 2">
    <name type="scientific">Paramuricea clavata</name>
    <name type="common">Red gorgonian</name>
    <name type="synonym">Violescent sea-whip</name>
    <dbReference type="NCBI Taxonomy" id="317549"/>
    <lineage>
        <taxon>Eukaryota</taxon>
        <taxon>Metazoa</taxon>
        <taxon>Cnidaria</taxon>
        <taxon>Anthozoa</taxon>
        <taxon>Octocorallia</taxon>
        <taxon>Malacalcyonacea</taxon>
        <taxon>Plexauridae</taxon>
        <taxon>Paramuricea</taxon>
    </lineage>
</organism>
<proteinExistence type="predicted"/>
<dbReference type="SUPFAM" id="SSF47986">
    <property type="entry name" value="DEATH domain"/>
    <property type="match status" value="1"/>
</dbReference>
<reference evidence="1" key="1">
    <citation type="submission" date="2020-04" db="EMBL/GenBank/DDBJ databases">
        <authorList>
            <person name="Alioto T."/>
            <person name="Alioto T."/>
            <person name="Gomez Garrido J."/>
        </authorList>
    </citation>
    <scope>NUCLEOTIDE SEQUENCE</scope>
    <source>
        <strain evidence="1">A484AB</strain>
    </source>
</reference>
<dbReference type="PANTHER" id="PTHR48169:SF3">
    <property type="entry name" value="CASP8 AND FADD LIKE APOPTOSIS REGULATOR"/>
    <property type="match status" value="1"/>
</dbReference>
<dbReference type="PROSITE" id="PS50168">
    <property type="entry name" value="DED"/>
    <property type="match status" value="1"/>
</dbReference>
<dbReference type="GO" id="GO:0042981">
    <property type="term" value="P:regulation of apoptotic process"/>
    <property type="evidence" value="ECO:0007669"/>
    <property type="project" value="InterPro"/>
</dbReference>
<evidence type="ECO:0000313" key="1">
    <source>
        <dbReference type="EMBL" id="CAB4023431.1"/>
    </source>
</evidence>
<dbReference type="InterPro" id="IPR001875">
    <property type="entry name" value="DED_dom"/>
</dbReference>
<accession>A0A7D9L0N6</accession>
<sequence>MVDTFKRLLYDISKRLSKEEVIDLVYLCKVPQSAQTKIQDGKDLFKYLEETGVINEQKIHTLKKVLYLLRPKRQDLLDLVDRKFPEDDNRSNRSISICTTNTINTVKSDTRKPKTVHTYLNANEYRKDIGFIVVSVLSFLLIIVIFPYLIRKHGPKIFTWCNRKGRETRERRRSLRNERQLLRESQAVLSLSEQSSRNSAAKLKVDNYPSDQRTHENSVLDIEAQRPGNQIQSI</sequence>
<gene>
    <name evidence="1" type="ORF">PACLA_8A039969</name>
</gene>
<keyword evidence="2" id="KW-1185">Reference proteome</keyword>
<evidence type="ECO:0000313" key="2">
    <source>
        <dbReference type="Proteomes" id="UP001152795"/>
    </source>
</evidence>
<dbReference type="Proteomes" id="UP001152795">
    <property type="component" value="Unassembled WGS sequence"/>
</dbReference>
<dbReference type="Gene3D" id="1.10.533.10">
    <property type="entry name" value="Death Domain, Fas"/>
    <property type="match status" value="1"/>
</dbReference>
<protein>
    <submittedName>
        <fullName evidence="1">Caspase-8 isoform X1</fullName>
    </submittedName>
</protein>
<dbReference type="Pfam" id="PF01335">
    <property type="entry name" value="DED"/>
    <property type="match status" value="1"/>
</dbReference>
<dbReference type="EMBL" id="CACRXK020012494">
    <property type="protein sequence ID" value="CAB4023431.1"/>
    <property type="molecule type" value="Genomic_DNA"/>
</dbReference>
<dbReference type="AlphaFoldDB" id="A0A7D9L0N6"/>